<feature type="transmembrane region" description="Helical" evidence="6">
    <location>
        <begin position="93"/>
        <end position="111"/>
    </location>
</feature>
<evidence type="ECO:0000313" key="8">
    <source>
        <dbReference type="EMBL" id="MDT3451273.1"/>
    </source>
</evidence>
<feature type="domain" description="Type II secretion system protein GspF" evidence="7">
    <location>
        <begin position="130"/>
        <end position="251"/>
    </location>
</feature>
<evidence type="ECO:0000256" key="6">
    <source>
        <dbReference type="SAM" id="Phobius"/>
    </source>
</evidence>
<dbReference type="InterPro" id="IPR018076">
    <property type="entry name" value="T2SS_GspF_dom"/>
</dbReference>
<dbReference type="PANTHER" id="PTHR35007">
    <property type="entry name" value="INTEGRAL MEMBRANE PROTEIN-RELATED"/>
    <property type="match status" value="1"/>
</dbReference>
<accession>A0AAW8V3Y4</accession>
<dbReference type="AlphaFoldDB" id="A0AAW8V3Y4"/>
<keyword evidence="4 6" id="KW-1133">Transmembrane helix</keyword>
<evidence type="ECO:0000256" key="1">
    <source>
        <dbReference type="ARBA" id="ARBA00004651"/>
    </source>
</evidence>
<comment type="caution">
    <text evidence="8">The sequence shown here is derived from an EMBL/GenBank/DDBJ whole genome shotgun (WGS) entry which is preliminary data.</text>
</comment>
<comment type="subcellular location">
    <subcellularLocation>
        <location evidence="1">Cell membrane</location>
        <topology evidence="1">Multi-pass membrane protein</topology>
    </subcellularLocation>
</comment>
<evidence type="ECO:0000256" key="5">
    <source>
        <dbReference type="ARBA" id="ARBA00023136"/>
    </source>
</evidence>
<sequence length="294" mass="34312">MALIYYLILGFGVLLFTYTAQRWFATKKKIRQDDTSLNKTVEFVHSIKKKILLWQYYFTGGDKKKLLRNILITIGSFAFLFIINVLYVRIPRGFFYLGFIIGFIVFVWKLGQYRNRKMFDAMFPEVIQILNAAATGGAGLLQALERCGKDLAGQLGEEFKNIHKRLAIGEEPMSVFEDSYSRYPYKEFYFFITIIRTNLSKGGQIREVITRLGRVIADSKKMEQKKKAMTSEARMSAFIVAMFPIGFFLFMQFSMPENFDFLINNPDGRMVLYYVFGSELLGMFIIWWLMRKST</sequence>
<evidence type="ECO:0000259" key="7">
    <source>
        <dbReference type="Pfam" id="PF00482"/>
    </source>
</evidence>
<dbReference type="Pfam" id="PF00482">
    <property type="entry name" value="T2SSF"/>
    <property type="match status" value="1"/>
</dbReference>
<evidence type="ECO:0000256" key="2">
    <source>
        <dbReference type="ARBA" id="ARBA00022475"/>
    </source>
</evidence>
<evidence type="ECO:0000313" key="9">
    <source>
        <dbReference type="Proteomes" id="UP001182304"/>
    </source>
</evidence>
<protein>
    <submittedName>
        <fullName evidence="8">Type II secretion system F family protein</fullName>
    </submittedName>
</protein>
<keyword evidence="5 6" id="KW-0472">Membrane</keyword>
<dbReference type="PANTHER" id="PTHR35007:SF2">
    <property type="entry name" value="PILUS ASSEMBLE PROTEIN"/>
    <property type="match status" value="1"/>
</dbReference>
<feature type="transmembrane region" description="Helical" evidence="6">
    <location>
        <begin position="6"/>
        <end position="25"/>
    </location>
</feature>
<organism evidence="8 9">
    <name type="scientific">Pasteurella multocida</name>
    <dbReference type="NCBI Taxonomy" id="747"/>
    <lineage>
        <taxon>Bacteria</taxon>
        <taxon>Pseudomonadati</taxon>
        <taxon>Pseudomonadota</taxon>
        <taxon>Gammaproteobacteria</taxon>
        <taxon>Pasteurellales</taxon>
        <taxon>Pasteurellaceae</taxon>
        <taxon>Pasteurella</taxon>
    </lineage>
</organism>
<proteinExistence type="predicted"/>
<dbReference type="GO" id="GO:0005886">
    <property type="term" value="C:plasma membrane"/>
    <property type="evidence" value="ECO:0007669"/>
    <property type="project" value="UniProtKB-SubCell"/>
</dbReference>
<keyword evidence="3 6" id="KW-0812">Transmembrane</keyword>
<feature type="transmembrane region" description="Helical" evidence="6">
    <location>
        <begin position="66"/>
        <end position="87"/>
    </location>
</feature>
<evidence type="ECO:0000256" key="4">
    <source>
        <dbReference type="ARBA" id="ARBA00022989"/>
    </source>
</evidence>
<feature type="transmembrane region" description="Helical" evidence="6">
    <location>
        <begin position="271"/>
        <end position="290"/>
    </location>
</feature>
<evidence type="ECO:0000256" key="3">
    <source>
        <dbReference type="ARBA" id="ARBA00022692"/>
    </source>
</evidence>
<keyword evidence="2" id="KW-1003">Cell membrane</keyword>
<gene>
    <name evidence="8" type="ORF">NQF69_00610</name>
</gene>
<dbReference type="RefSeq" id="WP_014391232.1">
    <property type="nucleotide sequence ID" value="NZ_CP033598.1"/>
</dbReference>
<dbReference type="EMBL" id="JANIEN010000001">
    <property type="protein sequence ID" value="MDT3451273.1"/>
    <property type="molecule type" value="Genomic_DNA"/>
</dbReference>
<feature type="transmembrane region" description="Helical" evidence="6">
    <location>
        <begin position="233"/>
        <end position="251"/>
    </location>
</feature>
<dbReference type="Proteomes" id="UP001182304">
    <property type="component" value="Unassembled WGS sequence"/>
</dbReference>
<name>A0AAW8V3Y4_PASMD</name>
<reference evidence="8" key="1">
    <citation type="submission" date="2022-07" db="EMBL/GenBank/DDBJ databases">
        <title>Sequence of Pasteurella multocoda 17BRD-035.</title>
        <authorList>
            <person name="Roy Chowdhury P."/>
            <person name="Alhamami T."/>
            <person name="Trott D.J."/>
            <person name="Djordvevic S.P."/>
        </authorList>
    </citation>
    <scope>NUCLEOTIDE SEQUENCE</scope>
    <source>
        <strain evidence="8">17BRD-035</strain>
    </source>
</reference>